<name>A0AAW4XN74_RHORH</name>
<feature type="region of interest" description="Disordered" evidence="1">
    <location>
        <begin position="93"/>
        <end position="121"/>
    </location>
</feature>
<reference evidence="3" key="1">
    <citation type="submission" date="2021-11" db="EMBL/GenBank/DDBJ databases">
        <title>Development of a sustainable strategy for remediation of hydrocarbon-contaminated territories based on the waste exchange concept.</title>
        <authorList>
            <person name="Elkin A."/>
        </authorList>
    </citation>
    <scope>NUCLEOTIDE SEQUENCE</scope>
    <source>
        <strain evidence="3">IEGM 757</strain>
    </source>
</reference>
<protein>
    <submittedName>
        <fullName evidence="3">LytR C-terminal domain-containing protein</fullName>
    </submittedName>
</protein>
<accession>A0AAW4XN74</accession>
<dbReference type="Gene3D" id="3.30.70.2390">
    <property type="match status" value="1"/>
</dbReference>
<comment type="caution">
    <text evidence="3">The sequence shown here is derived from an EMBL/GenBank/DDBJ whole genome shotgun (WGS) entry which is preliminary data.</text>
</comment>
<proteinExistence type="predicted"/>
<organism evidence="3 4">
    <name type="scientific">Rhodococcus rhodochrous</name>
    <dbReference type="NCBI Taxonomy" id="1829"/>
    <lineage>
        <taxon>Bacteria</taxon>
        <taxon>Bacillati</taxon>
        <taxon>Actinomycetota</taxon>
        <taxon>Actinomycetes</taxon>
        <taxon>Mycobacteriales</taxon>
        <taxon>Nocardiaceae</taxon>
        <taxon>Rhodococcus</taxon>
    </lineage>
</organism>
<dbReference type="InterPro" id="IPR027381">
    <property type="entry name" value="LytR/CpsA/Psr_C"/>
</dbReference>
<dbReference type="AlphaFoldDB" id="A0AAW4XN74"/>
<dbReference type="EMBL" id="JAJNCO010000019">
    <property type="protein sequence ID" value="MCD2114344.1"/>
    <property type="molecule type" value="Genomic_DNA"/>
</dbReference>
<evidence type="ECO:0000259" key="2">
    <source>
        <dbReference type="Pfam" id="PF13399"/>
    </source>
</evidence>
<evidence type="ECO:0000256" key="1">
    <source>
        <dbReference type="SAM" id="MobiDB-lite"/>
    </source>
</evidence>
<dbReference type="Pfam" id="PF13399">
    <property type="entry name" value="LytR_C"/>
    <property type="match status" value="1"/>
</dbReference>
<sequence>MSVQVSNATEISGLAAATAAELAQAGFGIYSVGNTTDRGTDTAATTIRYSSGSRDEAGVLAAAVPGAELEETAGLGGIVELVLGTDFAGTVTASPGDRFPADPDPQGEGLPTDLTVTNAAGDTCA</sequence>
<evidence type="ECO:0000313" key="3">
    <source>
        <dbReference type="EMBL" id="MCD2114344.1"/>
    </source>
</evidence>
<evidence type="ECO:0000313" key="4">
    <source>
        <dbReference type="Proteomes" id="UP001198630"/>
    </source>
</evidence>
<dbReference type="Proteomes" id="UP001198630">
    <property type="component" value="Unassembled WGS sequence"/>
</dbReference>
<feature type="domain" description="LytR/CpsA/Psr regulator C-terminal" evidence="2">
    <location>
        <begin position="2"/>
        <end position="87"/>
    </location>
</feature>
<gene>
    <name evidence="3" type="ORF">LQ384_24865</name>
</gene>